<dbReference type="AlphaFoldDB" id="A0A8H6JAD2"/>
<protein>
    <submittedName>
        <fullName evidence="1">Uncharacterized protein</fullName>
    </submittedName>
</protein>
<evidence type="ECO:0000313" key="1">
    <source>
        <dbReference type="EMBL" id="KAF6809484.1"/>
    </source>
</evidence>
<dbReference type="InterPro" id="IPR023393">
    <property type="entry name" value="START-like_dom_sf"/>
</dbReference>
<dbReference type="Gene3D" id="3.30.530.20">
    <property type="match status" value="1"/>
</dbReference>
<dbReference type="Proteomes" id="UP000652219">
    <property type="component" value="Unassembled WGS sequence"/>
</dbReference>
<evidence type="ECO:0000313" key="2">
    <source>
        <dbReference type="Proteomes" id="UP000652219"/>
    </source>
</evidence>
<reference evidence="1 2" key="1">
    <citation type="journal article" date="2020" name="Phytopathology">
        <title>Genome Sequence Resources of Colletotrichum truncatum, C. plurivorum, C. musicola, and C. sojae: Four Species Pathogenic to Soybean (Glycine max).</title>
        <authorList>
            <person name="Rogerio F."/>
            <person name="Boufleur T.R."/>
            <person name="Ciampi-Guillardi M."/>
            <person name="Sukno S.A."/>
            <person name="Thon M.R."/>
            <person name="Massola Junior N.S."/>
            <person name="Baroncelli R."/>
        </authorList>
    </citation>
    <scope>NUCLEOTIDE SEQUENCE [LARGE SCALE GENOMIC DNA]</scope>
    <source>
        <strain evidence="1 2">LFN0009</strain>
    </source>
</reference>
<accession>A0A8H6JAD2</accession>
<dbReference type="SUPFAM" id="SSF55961">
    <property type="entry name" value="Bet v1-like"/>
    <property type="match status" value="1"/>
</dbReference>
<gene>
    <name evidence="1" type="ORF">CSOJ01_06877</name>
</gene>
<name>A0A8H6JAD2_9PEZI</name>
<sequence length="293" mass="30525">MEAIRQRIQTSIPDNIKQIPENLKPKPPHHLEHGADSIPTTLAATLVSPTLSTPTAGSVNAVFTIAAATPISSPPLTVLAAVLNPSTYATWNPVFPKATITRAAPSPVPPLLEGSPVAASKPGDILLQGTHVTFEVHLNLDPAKVTSNSTCVVTKLEEFARATTAAGGNEHRGRKGYRVCWKTTGWQPPPFVLKAERVHEFLESEDGTGTEYRCYETFSGPLAQVMRFTMVGQLEAAFAAWMDGLKRFVEGGSNVNTVPAAVAAAATTDTAGAPAAAPASTTAPAAAAAAAAS</sequence>
<proteinExistence type="predicted"/>
<dbReference type="EMBL" id="WIGN01000100">
    <property type="protein sequence ID" value="KAF6809484.1"/>
    <property type="molecule type" value="Genomic_DNA"/>
</dbReference>
<keyword evidence="2" id="KW-1185">Reference proteome</keyword>
<organism evidence="1 2">
    <name type="scientific">Colletotrichum sojae</name>
    <dbReference type="NCBI Taxonomy" id="2175907"/>
    <lineage>
        <taxon>Eukaryota</taxon>
        <taxon>Fungi</taxon>
        <taxon>Dikarya</taxon>
        <taxon>Ascomycota</taxon>
        <taxon>Pezizomycotina</taxon>
        <taxon>Sordariomycetes</taxon>
        <taxon>Hypocreomycetidae</taxon>
        <taxon>Glomerellales</taxon>
        <taxon>Glomerellaceae</taxon>
        <taxon>Colletotrichum</taxon>
        <taxon>Colletotrichum orchidearum species complex</taxon>
    </lineage>
</organism>
<dbReference type="CDD" id="cd07822">
    <property type="entry name" value="SRPBCC_4"/>
    <property type="match status" value="1"/>
</dbReference>
<comment type="caution">
    <text evidence="1">The sequence shown here is derived from an EMBL/GenBank/DDBJ whole genome shotgun (WGS) entry which is preliminary data.</text>
</comment>